<dbReference type="InterPro" id="IPR037401">
    <property type="entry name" value="SnoaL-like"/>
</dbReference>
<sequence length="135" mass="14810">MSDFGIELFDRWVVLWNGDLAVAEEIIARNVTLRYAQPGADAFDTIGDPAALARQIERFRAERPGLRYEAQGEAVVRLDGPRTGIVARPYGARRPTPEGEMDISGTDILRFVDGRIVEVWSVSGGVGGRSFYPAA</sequence>
<evidence type="ECO:0000259" key="1">
    <source>
        <dbReference type="Pfam" id="PF12680"/>
    </source>
</evidence>
<evidence type="ECO:0000313" key="2">
    <source>
        <dbReference type="EMBL" id="RDI67665.1"/>
    </source>
</evidence>
<gene>
    <name evidence="2" type="ORF">DFR76_10262</name>
</gene>
<dbReference type="Gene3D" id="3.10.450.50">
    <property type="match status" value="1"/>
</dbReference>
<name>A0A370IAC3_9NOCA</name>
<dbReference type="AlphaFoldDB" id="A0A370IAC3"/>
<keyword evidence="3" id="KW-1185">Reference proteome</keyword>
<feature type="domain" description="SnoaL-like" evidence="1">
    <location>
        <begin position="14"/>
        <end position="119"/>
    </location>
</feature>
<dbReference type="RefSeq" id="WP_068005148.1">
    <property type="nucleotide sequence ID" value="NZ_QQBC01000002.1"/>
</dbReference>
<accession>A0A370IAC3</accession>
<evidence type="ECO:0000313" key="3">
    <source>
        <dbReference type="Proteomes" id="UP000254869"/>
    </source>
</evidence>
<dbReference type="SUPFAM" id="SSF54427">
    <property type="entry name" value="NTF2-like"/>
    <property type="match status" value="1"/>
</dbReference>
<dbReference type="EMBL" id="QQBC01000002">
    <property type="protein sequence ID" value="RDI67665.1"/>
    <property type="molecule type" value="Genomic_DNA"/>
</dbReference>
<comment type="caution">
    <text evidence="2">The sequence shown here is derived from an EMBL/GenBank/DDBJ whole genome shotgun (WGS) entry which is preliminary data.</text>
</comment>
<dbReference type="InterPro" id="IPR032710">
    <property type="entry name" value="NTF2-like_dom_sf"/>
</dbReference>
<proteinExistence type="predicted"/>
<reference evidence="2 3" key="1">
    <citation type="submission" date="2018-07" db="EMBL/GenBank/DDBJ databases">
        <title>Genomic Encyclopedia of Type Strains, Phase IV (KMG-IV): sequencing the most valuable type-strain genomes for metagenomic binning, comparative biology and taxonomic classification.</title>
        <authorList>
            <person name="Goeker M."/>
        </authorList>
    </citation>
    <scope>NUCLEOTIDE SEQUENCE [LARGE SCALE GENOMIC DNA]</scope>
    <source>
        <strain evidence="2 3">DSM 44290</strain>
    </source>
</reference>
<organism evidence="2 3">
    <name type="scientific">Nocardia pseudobrasiliensis</name>
    <dbReference type="NCBI Taxonomy" id="45979"/>
    <lineage>
        <taxon>Bacteria</taxon>
        <taxon>Bacillati</taxon>
        <taxon>Actinomycetota</taxon>
        <taxon>Actinomycetes</taxon>
        <taxon>Mycobacteriales</taxon>
        <taxon>Nocardiaceae</taxon>
        <taxon>Nocardia</taxon>
    </lineage>
</organism>
<dbReference type="Pfam" id="PF12680">
    <property type="entry name" value="SnoaL_2"/>
    <property type="match status" value="1"/>
</dbReference>
<dbReference type="Proteomes" id="UP000254869">
    <property type="component" value="Unassembled WGS sequence"/>
</dbReference>
<protein>
    <submittedName>
        <fullName evidence="2">SnoaL-like protein</fullName>
    </submittedName>
</protein>